<evidence type="ECO:0000313" key="2">
    <source>
        <dbReference type="Proteomes" id="UP001145114"/>
    </source>
</evidence>
<comment type="caution">
    <text evidence="1">The sequence shown here is derived from an EMBL/GenBank/DDBJ whole genome shotgun (WGS) entry which is preliminary data.</text>
</comment>
<proteinExistence type="predicted"/>
<keyword evidence="1" id="KW-0808">Transferase</keyword>
<keyword evidence="2" id="KW-1185">Reference proteome</keyword>
<gene>
    <name evidence="1" type="primary">PNP1_1</name>
    <name evidence="1" type="ORF">EV182_000699</name>
</gene>
<name>A0ACC1HK10_9FUNG</name>
<keyword evidence="1" id="KW-0328">Glycosyltransferase</keyword>
<dbReference type="EC" id="2.4.2.1" evidence="1"/>
<dbReference type="Proteomes" id="UP001145114">
    <property type="component" value="Unassembled WGS sequence"/>
</dbReference>
<organism evidence="1 2">
    <name type="scientific">Spiromyces aspiralis</name>
    <dbReference type="NCBI Taxonomy" id="68401"/>
    <lineage>
        <taxon>Eukaryota</taxon>
        <taxon>Fungi</taxon>
        <taxon>Fungi incertae sedis</taxon>
        <taxon>Zoopagomycota</taxon>
        <taxon>Kickxellomycotina</taxon>
        <taxon>Kickxellomycetes</taxon>
        <taxon>Kickxellales</taxon>
        <taxon>Kickxellaceae</taxon>
        <taxon>Spiromyces</taxon>
    </lineage>
</organism>
<evidence type="ECO:0000313" key="1">
    <source>
        <dbReference type="EMBL" id="KAJ1675730.1"/>
    </source>
</evidence>
<dbReference type="EMBL" id="JAMZIH010005191">
    <property type="protein sequence ID" value="KAJ1675730.1"/>
    <property type="molecule type" value="Genomic_DNA"/>
</dbReference>
<reference evidence="1" key="1">
    <citation type="submission" date="2022-06" db="EMBL/GenBank/DDBJ databases">
        <title>Phylogenomic reconstructions and comparative analyses of Kickxellomycotina fungi.</title>
        <authorList>
            <person name="Reynolds N.K."/>
            <person name="Stajich J.E."/>
            <person name="Barry K."/>
            <person name="Grigoriev I.V."/>
            <person name="Crous P."/>
            <person name="Smith M.E."/>
        </authorList>
    </citation>
    <scope>NUCLEOTIDE SEQUENCE</scope>
    <source>
        <strain evidence="1">RSA 2271</strain>
    </source>
</reference>
<protein>
    <submittedName>
        <fullName evidence="1">Purine nucleoside phosphorylase</fullName>
        <ecNumber evidence="1">2.4.2.1</ecNumber>
    </submittedName>
</protein>
<accession>A0ACC1HK10</accession>
<sequence>MATTYEFDAYQSAAQWIMRRVPEHLRPSIGIICGSGLGGLAEEISGEKVEIPYEEIPGFMKSTAQGHKGCLVFGTLSDRPVVCMQGRFHCYEGYSASQATFPIRVLKLIGVNTVIATNAAGCLNQNYKVGDVVILCDHVSIPGIAGQNGLIGHNIPEFGPRFPPVSDAYTPRLRILAAQTWLDNEYLINERRLVLHEGVYGWIFGPSYETRAECRALRSLGCDVVGMSTAPEVVVAKHAGMDVLALSLVTNMAVMSREPNAIEQAKLLREGKPIETKAEAFANHEEVLEISAMRAEDMQLLVKGIVAKI</sequence>